<sequence>HEELRHSGFEHLVAGGIVLTGGSSKMEGLVDLAEEVFHMPVRLGIPQYVTGLVDVVRNPIHATGVGLLLFGQQNSHINVPHENKGALRATWERMKGWFQGNF</sequence>
<dbReference type="Pfam" id="PF14450">
    <property type="entry name" value="FtsA"/>
    <property type="match status" value="1"/>
</dbReference>
<name>A0A831NYA8_9GAMM</name>
<dbReference type="GO" id="GO:0032153">
    <property type="term" value="C:cell division site"/>
    <property type="evidence" value="ECO:0007669"/>
    <property type="project" value="TreeGrafter"/>
</dbReference>
<dbReference type="Proteomes" id="UP000885822">
    <property type="component" value="Unassembled WGS sequence"/>
</dbReference>
<dbReference type="PANTHER" id="PTHR32432">
    <property type="entry name" value="CELL DIVISION PROTEIN FTSA-RELATED"/>
    <property type="match status" value="1"/>
</dbReference>
<keyword evidence="1" id="KW-0132">Cell division</keyword>
<keyword evidence="1" id="KW-0131">Cell cycle</keyword>
<reference evidence="1" key="1">
    <citation type="journal article" date="2020" name="mSystems">
        <title>Genome- and Community-Level Interaction Insights into Carbon Utilization and Element Cycling Functions of Hydrothermarchaeota in Hydrothermal Sediment.</title>
        <authorList>
            <person name="Zhou Z."/>
            <person name="Liu Y."/>
            <person name="Xu W."/>
            <person name="Pan J."/>
            <person name="Luo Z.H."/>
            <person name="Li M."/>
        </authorList>
    </citation>
    <scope>NUCLEOTIDE SEQUENCE [LARGE SCALE GENOMIC DNA]</scope>
    <source>
        <strain evidence="1">HyVt-26</strain>
    </source>
</reference>
<dbReference type="SUPFAM" id="SSF53067">
    <property type="entry name" value="Actin-like ATPase domain"/>
    <property type="match status" value="1"/>
</dbReference>
<evidence type="ECO:0000313" key="1">
    <source>
        <dbReference type="EMBL" id="HDK38126.1"/>
    </source>
</evidence>
<protein>
    <submittedName>
        <fullName evidence="1">Cell division protein FtsA</fullName>
    </submittedName>
</protein>
<dbReference type="AlphaFoldDB" id="A0A831NYA8"/>
<proteinExistence type="predicted"/>
<comment type="caution">
    <text evidence="1">The sequence shown here is derived from an EMBL/GenBank/DDBJ whole genome shotgun (WGS) entry which is preliminary data.</text>
</comment>
<accession>A0A831NYA8</accession>
<organism evidence="1">
    <name type="scientific">Thiolapillus brandeum</name>
    <dbReference type="NCBI Taxonomy" id="1076588"/>
    <lineage>
        <taxon>Bacteria</taxon>
        <taxon>Pseudomonadati</taxon>
        <taxon>Pseudomonadota</taxon>
        <taxon>Gammaproteobacteria</taxon>
        <taxon>Chromatiales</taxon>
        <taxon>Sedimenticolaceae</taxon>
        <taxon>Thiolapillus</taxon>
    </lineage>
</organism>
<dbReference type="EMBL" id="DRCV01000171">
    <property type="protein sequence ID" value="HDK38126.1"/>
    <property type="molecule type" value="Genomic_DNA"/>
</dbReference>
<dbReference type="InterPro" id="IPR050696">
    <property type="entry name" value="FtsA/MreB"/>
</dbReference>
<dbReference type="PANTHER" id="PTHR32432:SF4">
    <property type="entry name" value="CELL DIVISION PROTEIN FTSA"/>
    <property type="match status" value="1"/>
</dbReference>
<dbReference type="GO" id="GO:0009898">
    <property type="term" value="C:cytoplasmic side of plasma membrane"/>
    <property type="evidence" value="ECO:0007669"/>
    <property type="project" value="TreeGrafter"/>
</dbReference>
<gene>
    <name evidence="1" type="ORF">ENG92_03825</name>
</gene>
<dbReference type="GO" id="GO:0051301">
    <property type="term" value="P:cell division"/>
    <property type="evidence" value="ECO:0007669"/>
    <property type="project" value="UniProtKB-KW"/>
</dbReference>
<feature type="non-terminal residue" evidence="1">
    <location>
        <position position="1"/>
    </location>
</feature>
<dbReference type="InterPro" id="IPR043129">
    <property type="entry name" value="ATPase_NBD"/>
</dbReference>
<dbReference type="Gene3D" id="3.30.420.40">
    <property type="match status" value="1"/>
</dbReference>